<feature type="transmembrane region" description="Helical" evidence="14">
    <location>
        <begin position="470"/>
        <end position="489"/>
    </location>
</feature>
<keyword evidence="7 12" id="KW-0040">ANK repeat</keyword>
<evidence type="ECO:0000256" key="10">
    <source>
        <dbReference type="ARBA" id="ARBA00023180"/>
    </source>
</evidence>
<keyword evidence="17" id="KW-1185">Reference proteome</keyword>
<dbReference type="Proteomes" id="UP001148838">
    <property type="component" value="Unassembled WGS sequence"/>
</dbReference>
<evidence type="ECO:0000256" key="9">
    <source>
        <dbReference type="ARBA" id="ARBA00023136"/>
    </source>
</evidence>
<comment type="caution">
    <text evidence="16">The sequence shown here is derived from an EMBL/GenBank/DDBJ whole genome shotgun (WGS) entry which is preliminary data.</text>
</comment>
<comment type="subcellular location">
    <subcellularLocation>
        <location evidence="1">Membrane</location>
        <topology evidence="1">Multi-pass membrane protein</topology>
    </subcellularLocation>
</comment>
<keyword evidence="8" id="KW-0406">Ion transport</keyword>
<evidence type="ECO:0000256" key="12">
    <source>
        <dbReference type="PROSITE-ProRule" id="PRU00023"/>
    </source>
</evidence>
<evidence type="ECO:0000256" key="1">
    <source>
        <dbReference type="ARBA" id="ARBA00004141"/>
    </source>
</evidence>
<feature type="transmembrane region" description="Helical" evidence="14">
    <location>
        <begin position="881"/>
        <end position="901"/>
    </location>
</feature>
<evidence type="ECO:0000256" key="11">
    <source>
        <dbReference type="ARBA" id="ARBA00023303"/>
    </source>
</evidence>
<feature type="repeat" description="ANK" evidence="12">
    <location>
        <begin position="352"/>
        <end position="384"/>
    </location>
</feature>
<feature type="compositionally biased region" description="Low complexity" evidence="13">
    <location>
        <begin position="299"/>
        <end position="311"/>
    </location>
</feature>
<evidence type="ECO:0000256" key="4">
    <source>
        <dbReference type="ARBA" id="ARBA00022692"/>
    </source>
</evidence>
<dbReference type="InterPro" id="IPR052076">
    <property type="entry name" value="TRP_cation_channel"/>
</dbReference>
<feature type="repeat" description="ANK" evidence="12">
    <location>
        <begin position="132"/>
        <end position="164"/>
    </location>
</feature>
<evidence type="ECO:0000256" key="7">
    <source>
        <dbReference type="ARBA" id="ARBA00023043"/>
    </source>
</evidence>
<keyword evidence="3" id="KW-0716">Sensory transduction</keyword>
<feature type="transmembrane region" description="Helical" evidence="14">
    <location>
        <begin position="666"/>
        <end position="691"/>
    </location>
</feature>
<sequence length="1175" mass="131019">MQLFKATKSIAQERNSIFSELSKRNIFFRCLQHGASANATCGAVNTSACHLAALKGSSEVLGILLNYGASPRVFDTEGRSPLHLAAWTGDAATMRVLLDKAGDMINTGPRFAPRRNQCKKIHSTRELPHTEPGSTPLHVACQRVHLECIQMLLAAGANKDALDDCGMSCFDVIGEKLVGDENHLPASKRFVGMLNSGSGPEGNALINSFFRRLPEVIRVLLKAGAMPSSTVTTPRTTCMHTAVALECPEAVKELEALSRHGQYVDRSGCTPMHLAVSLRLQEPLKALLHCYIDRDSEADSSASRSNSAEANPVDERDSSGNTSLHYAISTQWFAGVEIFLEAGADVCEKNSDGATSLHLAAQSGNLDILEEILNISDSRRILNSRDNRGESPLFQAVSSGNMPCVKRLLEAGADFTCTLDGNMTVLHRAAEGNHPEVLEELLRYNLSNKDSFINTKTDPGGLTPLHIASIFGYLACVNILLSFGCDITLKTSVLSQNESTALHLASSHGHSGVVESLLDHNSDRKIVEARDIHGCTPLHLACQQGRRDCARLLLKKGADMSARMTDTNGRKFTAVDFLISATTQPVELLEEVLDSSIFVNEFSINDPKCVVSVDYRVLLPRDGYTREMQVLNALFDTGTKSGQERLLMHPLVESFLTLKWKKLKSWFYIIIAMYTVFLISFTTLVMILYYYNQSQIQLPARLDFKVWRIVTLASMGLFFFQVVVITEDVQNVHLLLEYRPHIDVSLTCEHDPKRQEYCVCPQNMPQFDSERIPNRAPETNKPMILNGPTSRNREGSDQEVVHAIQSPKLYLADWESWLKWICFALSAIVATVDHDVNGITWPRHVTTAAILLVWTEYMFLLCRDPDWGYCVLMFTKVAINVFKVISIFAFLIIGFAFAFMVEFQTVSPFSSPFDSFVKTVVMMTNELDYSGIFDNGKLSSPVYARIIFLCFVFLVSIVLMNLLVGIAVADITNLEAQGKTNRLRKQVDFASTMERILYYGGLLRCLHSSLKNKKGPLLEIYPGRPRRKKYKGLPRALTDTLIKHAFEHKKSEIQYTMQDLFNKMDAISKAPEFSSPTSNTIDVDDIVKKLNELILEISQQLKDKKFDDATAFLDLKSGTSLFREDVSGRIDRLQLDMRGMLTVMKKVLNYVSPQGHVVDIGQHNLLRNTPKLSSC</sequence>
<evidence type="ECO:0000259" key="15">
    <source>
        <dbReference type="Pfam" id="PF00520"/>
    </source>
</evidence>
<feature type="transmembrane region" description="Helical" evidence="14">
    <location>
        <begin position="946"/>
        <end position="969"/>
    </location>
</feature>
<feature type="repeat" description="ANK" evidence="12">
    <location>
        <begin position="533"/>
        <end position="565"/>
    </location>
</feature>
<dbReference type="Gene3D" id="1.25.40.20">
    <property type="entry name" value="Ankyrin repeat-containing domain"/>
    <property type="match status" value="5"/>
</dbReference>
<keyword evidence="11" id="KW-0407">Ion channel</keyword>
<feature type="repeat" description="ANK" evidence="12">
    <location>
        <begin position="460"/>
        <end position="492"/>
    </location>
</feature>
<feature type="transmembrane region" description="Helical" evidence="14">
    <location>
        <begin position="706"/>
        <end position="725"/>
    </location>
</feature>
<evidence type="ECO:0000256" key="8">
    <source>
        <dbReference type="ARBA" id="ARBA00023065"/>
    </source>
</evidence>
<keyword evidence="10" id="KW-0325">Glycoprotein</keyword>
<gene>
    <name evidence="16" type="ORF">ANN_06000</name>
</gene>
<dbReference type="PROSITE" id="PS50088">
    <property type="entry name" value="ANK_REPEAT"/>
    <property type="match status" value="9"/>
</dbReference>
<protein>
    <recommendedName>
        <fullName evidence="15">Ion transport domain-containing protein</fullName>
    </recommendedName>
</protein>
<evidence type="ECO:0000256" key="14">
    <source>
        <dbReference type="SAM" id="Phobius"/>
    </source>
</evidence>
<feature type="repeat" description="ANK" evidence="12">
    <location>
        <begin position="44"/>
        <end position="76"/>
    </location>
</feature>
<dbReference type="PANTHER" id="PTHR47143:SF1">
    <property type="entry name" value="ION_TRANS DOMAIN-CONTAINING PROTEIN"/>
    <property type="match status" value="1"/>
</dbReference>
<feature type="domain" description="Ion transport" evidence="15">
    <location>
        <begin position="808"/>
        <end position="977"/>
    </location>
</feature>
<evidence type="ECO:0000256" key="3">
    <source>
        <dbReference type="ARBA" id="ARBA00022606"/>
    </source>
</evidence>
<keyword evidence="4 14" id="KW-0812">Transmembrane</keyword>
<organism evidence="16 17">
    <name type="scientific">Periplaneta americana</name>
    <name type="common">American cockroach</name>
    <name type="synonym">Blatta americana</name>
    <dbReference type="NCBI Taxonomy" id="6978"/>
    <lineage>
        <taxon>Eukaryota</taxon>
        <taxon>Metazoa</taxon>
        <taxon>Ecdysozoa</taxon>
        <taxon>Arthropoda</taxon>
        <taxon>Hexapoda</taxon>
        <taxon>Insecta</taxon>
        <taxon>Pterygota</taxon>
        <taxon>Neoptera</taxon>
        <taxon>Polyneoptera</taxon>
        <taxon>Dictyoptera</taxon>
        <taxon>Blattodea</taxon>
        <taxon>Blattoidea</taxon>
        <taxon>Blattidae</taxon>
        <taxon>Blattinae</taxon>
        <taxon>Periplaneta</taxon>
    </lineage>
</organism>
<dbReference type="InterPro" id="IPR002110">
    <property type="entry name" value="Ankyrin_rpt"/>
</dbReference>
<feature type="region of interest" description="Disordered" evidence="13">
    <location>
        <begin position="299"/>
        <end position="320"/>
    </location>
</feature>
<dbReference type="Gene3D" id="1.10.287.70">
    <property type="match status" value="1"/>
</dbReference>
<dbReference type="Pfam" id="PF00023">
    <property type="entry name" value="Ank"/>
    <property type="match status" value="1"/>
</dbReference>
<feature type="repeat" description="ANK" evidence="12">
    <location>
        <begin position="319"/>
        <end position="351"/>
    </location>
</feature>
<dbReference type="PROSITE" id="PS50297">
    <property type="entry name" value="ANK_REP_REGION"/>
    <property type="match status" value="8"/>
</dbReference>
<dbReference type="PANTHER" id="PTHR47143">
    <property type="entry name" value="TRANSIENT RECEPTOR POTENTIAL CATION CHANNEL PROTEIN PAINLESS"/>
    <property type="match status" value="1"/>
</dbReference>
<dbReference type="InterPro" id="IPR005821">
    <property type="entry name" value="Ion_trans_dom"/>
</dbReference>
<feature type="repeat" description="ANK" evidence="12">
    <location>
        <begin position="388"/>
        <end position="420"/>
    </location>
</feature>
<keyword evidence="5" id="KW-0677">Repeat</keyword>
<evidence type="ECO:0000256" key="13">
    <source>
        <dbReference type="SAM" id="MobiDB-lite"/>
    </source>
</evidence>
<evidence type="ECO:0000313" key="17">
    <source>
        <dbReference type="Proteomes" id="UP001148838"/>
    </source>
</evidence>
<name>A0ABQ8TCC3_PERAM</name>
<keyword evidence="2" id="KW-0813">Transport</keyword>
<feature type="repeat" description="ANK" evidence="12">
    <location>
        <begin position="497"/>
        <end position="529"/>
    </location>
</feature>
<accession>A0ABQ8TCC3</accession>
<dbReference type="Pfam" id="PF00520">
    <property type="entry name" value="Ion_trans"/>
    <property type="match status" value="1"/>
</dbReference>
<evidence type="ECO:0000256" key="2">
    <source>
        <dbReference type="ARBA" id="ARBA00022448"/>
    </source>
</evidence>
<evidence type="ECO:0000256" key="5">
    <source>
        <dbReference type="ARBA" id="ARBA00022737"/>
    </source>
</evidence>
<dbReference type="SUPFAM" id="SSF48403">
    <property type="entry name" value="Ankyrin repeat"/>
    <property type="match status" value="3"/>
</dbReference>
<dbReference type="InterPro" id="IPR036770">
    <property type="entry name" value="Ankyrin_rpt-contain_sf"/>
</dbReference>
<feature type="region of interest" description="Disordered" evidence="13">
    <location>
        <begin position="778"/>
        <end position="797"/>
    </location>
</feature>
<evidence type="ECO:0000313" key="16">
    <source>
        <dbReference type="EMBL" id="KAJ4444209.1"/>
    </source>
</evidence>
<evidence type="ECO:0000256" key="6">
    <source>
        <dbReference type="ARBA" id="ARBA00022989"/>
    </source>
</evidence>
<keyword evidence="6 14" id="KW-1133">Transmembrane helix</keyword>
<dbReference type="PRINTS" id="PR01415">
    <property type="entry name" value="ANKYRIN"/>
</dbReference>
<reference evidence="16 17" key="1">
    <citation type="journal article" date="2022" name="Allergy">
        <title>Genome assembly and annotation of Periplaneta americana reveal a comprehensive cockroach allergen profile.</title>
        <authorList>
            <person name="Wang L."/>
            <person name="Xiong Q."/>
            <person name="Saelim N."/>
            <person name="Wang L."/>
            <person name="Nong W."/>
            <person name="Wan A.T."/>
            <person name="Shi M."/>
            <person name="Liu X."/>
            <person name="Cao Q."/>
            <person name="Hui J.H.L."/>
            <person name="Sookrung N."/>
            <person name="Leung T.F."/>
            <person name="Tungtrongchitr A."/>
            <person name="Tsui S.K.W."/>
        </authorList>
    </citation>
    <scope>NUCLEOTIDE SEQUENCE [LARGE SCALE GENOMIC DNA]</scope>
    <source>
        <strain evidence="16">PWHHKU_190912</strain>
    </source>
</reference>
<proteinExistence type="predicted"/>
<dbReference type="SMART" id="SM00248">
    <property type="entry name" value="ANK"/>
    <property type="match status" value="11"/>
</dbReference>
<keyword evidence="9 14" id="KW-0472">Membrane</keyword>
<dbReference type="Pfam" id="PF12796">
    <property type="entry name" value="Ank_2"/>
    <property type="match status" value="4"/>
</dbReference>
<dbReference type="EMBL" id="JAJSOF020000011">
    <property type="protein sequence ID" value="KAJ4444209.1"/>
    <property type="molecule type" value="Genomic_DNA"/>
</dbReference>
<feature type="repeat" description="ANK" evidence="12">
    <location>
        <begin position="77"/>
        <end position="104"/>
    </location>
</feature>